<evidence type="ECO:0000256" key="4">
    <source>
        <dbReference type="ARBA" id="ARBA00023136"/>
    </source>
</evidence>
<evidence type="ECO:0000259" key="6">
    <source>
        <dbReference type="Pfam" id="PF04116"/>
    </source>
</evidence>
<comment type="subcellular location">
    <subcellularLocation>
        <location evidence="1">Membrane</location>
    </subcellularLocation>
</comment>
<evidence type="ECO:0000313" key="7">
    <source>
        <dbReference type="EMBL" id="GMI15071.1"/>
    </source>
</evidence>
<evidence type="ECO:0000256" key="2">
    <source>
        <dbReference type="ARBA" id="ARBA00022692"/>
    </source>
</evidence>
<gene>
    <name evidence="7" type="ORF">TrLO_g4135</name>
</gene>
<evidence type="ECO:0000256" key="5">
    <source>
        <dbReference type="SAM" id="Phobius"/>
    </source>
</evidence>
<comment type="caution">
    <text evidence="7">The sequence shown here is derived from an EMBL/GenBank/DDBJ whole genome shotgun (WGS) entry which is preliminary data.</text>
</comment>
<evidence type="ECO:0000256" key="1">
    <source>
        <dbReference type="ARBA" id="ARBA00004370"/>
    </source>
</evidence>
<dbReference type="GO" id="GO:0016491">
    <property type="term" value="F:oxidoreductase activity"/>
    <property type="evidence" value="ECO:0007669"/>
    <property type="project" value="InterPro"/>
</dbReference>
<protein>
    <recommendedName>
        <fullName evidence="6">Fatty acid hydroxylase domain-containing protein</fullName>
    </recommendedName>
</protein>
<feature type="transmembrane region" description="Helical" evidence="5">
    <location>
        <begin position="14"/>
        <end position="38"/>
    </location>
</feature>
<dbReference type="GO" id="GO:0016020">
    <property type="term" value="C:membrane"/>
    <property type="evidence" value="ECO:0007669"/>
    <property type="project" value="UniProtKB-SubCell"/>
</dbReference>
<dbReference type="EMBL" id="BRXW01000224">
    <property type="protein sequence ID" value="GMI15071.1"/>
    <property type="molecule type" value="Genomic_DNA"/>
</dbReference>
<dbReference type="InterPro" id="IPR050307">
    <property type="entry name" value="Sterol_Desaturase_Related"/>
</dbReference>
<dbReference type="AlphaFoldDB" id="A0A9W7FNA1"/>
<accession>A0A9W7FNA1</accession>
<dbReference type="PANTHER" id="PTHR11863">
    <property type="entry name" value="STEROL DESATURASE"/>
    <property type="match status" value="1"/>
</dbReference>
<keyword evidence="2 5" id="KW-0812">Transmembrane</keyword>
<dbReference type="GO" id="GO:0008610">
    <property type="term" value="P:lipid biosynthetic process"/>
    <property type="evidence" value="ECO:0007669"/>
    <property type="project" value="InterPro"/>
</dbReference>
<name>A0A9W7FNA1_9STRA</name>
<dbReference type="Pfam" id="PF04116">
    <property type="entry name" value="FA_hydroxylase"/>
    <property type="match status" value="1"/>
</dbReference>
<dbReference type="GO" id="GO:0005506">
    <property type="term" value="F:iron ion binding"/>
    <property type="evidence" value="ECO:0007669"/>
    <property type="project" value="InterPro"/>
</dbReference>
<feature type="domain" description="Fatty acid hydroxylase" evidence="6">
    <location>
        <begin position="115"/>
        <end position="248"/>
    </location>
</feature>
<keyword evidence="4 5" id="KW-0472">Membrane</keyword>
<keyword evidence="3 5" id="KW-1133">Transmembrane helix</keyword>
<evidence type="ECO:0000313" key="8">
    <source>
        <dbReference type="Proteomes" id="UP001165122"/>
    </source>
</evidence>
<dbReference type="OrthoDB" id="408954at2759"/>
<keyword evidence="8" id="KW-1185">Reference proteome</keyword>
<reference evidence="8" key="1">
    <citation type="journal article" date="2023" name="Commun. Biol.">
        <title>Genome analysis of Parmales, the sister group of diatoms, reveals the evolutionary specialization of diatoms from phago-mixotrophs to photoautotrophs.</title>
        <authorList>
            <person name="Ban H."/>
            <person name="Sato S."/>
            <person name="Yoshikawa S."/>
            <person name="Yamada K."/>
            <person name="Nakamura Y."/>
            <person name="Ichinomiya M."/>
            <person name="Sato N."/>
            <person name="Blanc-Mathieu R."/>
            <person name="Endo H."/>
            <person name="Kuwata A."/>
            <person name="Ogata H."/>
        </authorList>
    </citation>
    <scope>NUCLEOTIDE SEQUENCE [LARGE SCALE GENOMIC DNA]</scope>
    <source>
        <strain evidence="8">NIES 3700</strain>
    </source>
</reference>
<proteinExistence type="predicted"/>
<dbReference type="Proteomes" id="UP001165122">
    <property type="component" value="Unassembled WGS sequence"/>
</dbReference>
<organism evidence="7 8">
    <name type="scientific">Triparma laevis f. longispina</name>
    <dbReference type="NCBI Taxonomy" id="1714387"/>
    <lineage>
        <taxon>Eukaryota</taxon>
        <taxon>Sar</taxon>
        <taxon>Stramenopiles</taxon>
        <taxon>Ochrophyta</taxon>
        <taxon>Bolidophyceae</taxon>
        <taxon>Parmales</taxon>
        <taxon>Triparmaceae</taxon>
        <taxon>Triparma</taxon>
    </lineage>
</organism>
<dbReference type="InterPro" id="IPR006694">
    <property type="entry name" value="Fatty_acid_hydroxylase"/>
</dbReference>
<evidence type="ECO:0000256" key="3">
    <source>
        <dbReference type="ARBA" id="ARBA00022989"/>
    </source>
</evidence>
<sequence>MLCEFSPSSFLSTWLLLTAIGFSIVMVSSSIVFYHYYWKNMVTFEKWKWKTNPKFPSPEKVRDEIVQTAKGIYTATIPPTISIYLSQTGKSKAYCSGNPLTDSDHGGAMGVLIQFLLIVIVSDFWEWGYHRLGHVYPRFWNFHKHHHVFFNPSPFAVIADEYVDQFFRALPLLVFPMIVPINMDIMFFTYGAFFYAYGIYLHWGYETPYLSAHNPIFNSAYHHYLHHAKAILGKPYHTGFFFKIWDNCVSGGVYPIEKCFCVQCEQKKGKRSEEAFKKVVVPDYSVLLNWRFWMGRGALSGTSASDENIAELTEEEKVFASAKRGAGGKKVN</sequence>